<keyword evidence="2" id="KW-0677">Repeat</keyword>
<dbReference type="GO" id="GO:0060271">
    <property type="term" value="P:cilium assembly"/>
    <property type="evidence" value="ECO:0007669"/>
    <property type="project" value="TreeGrafter"/>
</dbReference>
<dbReference type="GO" id="GO:0030991">
    <property type="term" value="C:intraciliary transport particle A"/>
    <property type="evidence" value="ECO:0007669"/>
    <property type="project" value="TreeGrafter"/>
</dbReference>
<dbReference type="PANTHER" id="PTHR14920">
    <property type="entry name" value="OSMOTIC AVOIDANCE ABNORMAL PROTEIN 1/WD REPEAT MEMBRANE PROTEIN"/>
    <property type="match status" value="1"/>
</dbReference>
<dbReference type="EMBL" id="UYSL01026151">
    <property type="protein sequence ID" value="VDL85041.1"/>
    <property type="molecule type" value="Genomic_DNA"/>
</dbReference>
<dbReference type="InterPro" id="IPR040379">
    <property type="entry name" value="WDR19/dyf-2"/>
</dbReference>
<dbReference type="Gene3D" id="2.130.10.10">
    <property type="entry name" value="YVTN repeat-like/Quinoprotein amine dehydrogenase"/>
    <property type="match status" value="1"/>
</dbReference>
<name>A0A0N4YVM2_NIPBR</name>
<evidence type="ECO:0000313" key="7">
    <source>
        <dbReference type="WBParaSite" id="NBR_0002129401-mRNA-1"/>
    </source>
</evidence>
<dbReference type="InterPro" id="IPR015943">
    <property type="entry name" value="WD40/YVTN_repeat-like_dom_sf"/>
</dbReference>
<dbReference type="STRING" id="27835.A0A0N4YVM2"/>
<sequence>MIVGFDKGFIVCISAHPSEMGQEIFNVAEYKTYLAAVAASQPFGKIVSVGDHQMKVREMRELDDIFVIMEVDTEKDLSQVECSHDGQLIAVASRGGGASVYLTKMPFMGAAYGDTVAQRGIVIDVVVEPSVIAVGPFHVAVATNNRVWIYDVHRAGASEPVAEGEYLSSVTDVKLNDEYVSVMMDGRARLHRILNSDSGPALTFPEPSRNSRLLSAALSNNFLIFTTEANYLVFFSLSEWCVVSEYRHTSPLRQIFPDQDGLRVAMFDDRAQTWIYSPVDDSMHKLPDVGSAIHGIVHCLTSSGKTSGVLLDSHRTDNALEGKSPSVSPMEETFVILELSPYRPEENLLKTS</sequence>
<dbReference type="Proteomes" id="UP000271162">
    <property type="component" value="Unassembled WGS sequence"/>
</dbReference>
<dbReference type="OMA" id="LMEWAIV"/>
<dbReference type="AlphaFoldDB" id="A0A0N4YVM2"/>
<dbReference type="GO" id="GO:0035721">
    <property type="term" value="P:intraciliary retrograde transport"/>
    <property type="evidence" value="ECO:0007669"/>
    <property type="project" value="InterPro"/>
</dbReference>
<evidence type="ECO:0000259" key="4">
    <source>
        <dbReference type="Pfam" id="PF23389"/>
    </source>
</evidence>
<dbReference type="InterPro" id="IPR039468">
    <property type="entry name" value="WDR19_WD40_rpt"/>
</dbReference>
<evidence type="ECO:0000313" key="6">
    <source>
        <dbReference type="Proteomes" id="UP000271162"/>
    </source>
</evidence>
<dbReference type="Pfam" id="PF15911">
    <property type="entry name" value="Beta-prop_WDR19_2nd"/>
    <property type="match status" value="1"/>
</dbReference>
<dbReference type="PANTHER" id="PTHR14920:SF0">
    <property type="entry name" value="WD REPEAT DOMAIN 19"/>
    <property type="match status" value="1"/>
</dbReference>
<dbReference type="InterPro" id="IPR011044">
    <property type="entry name" value="Quino_amine_DH_bsu"/>
</dbReference>
<dbReference type="SUPFAM" id="SSF50969">
    <property type="entry name" value="YVTN repeat-like/Quinoprotein amine dehydrogenase"/>
    <property type="match status" value="1"/>
</dbReference>
<dbReference type="GO" id="GO:0005929">
    <property type="term" value="C:cilium"/>
    <property type="evidence" value="ECO:0007669"/>
    <property type="project" value="TreeGrafter"/>
</dbReference>
<dbReference type="WBParaSite" id="NBR_0002129401-mRNA-1">
    <property type="protein sequence ID" value="NBR_0002129401-mRNA-1"/>
    <property type="gene ID" value="NBR_0002129401"/>
</dbReference>
<evidence type="ECO:0000256" key="2">
    <source>
        <dbReference type="ARBA" id="ARBA00022737"/>
    </source>
</evidence>
<organism evidence="7">
    <name type="scientific">Nippostrongylus brasiliensis</name>
    <name type="common">Rat hookworm</name>
    <dbReference type="NCBI Taxonomy" id="27835"/>
    <lineage>
        <taxon>Eukaryota</taxon>
        <taxon>Metazoa</taxon>
        <taxon>Ecdysozoa</taxon>
        <taxon>Nematoda</taxon>
        <taxon>Chromadorea</taxon>
        <taxon>Rhabditida</taxon>
        <taxon>Rhabditina</taxon>
        <taxon>Rhabditomorpha</taxon>
        <taxon>Strongyloidea</taxon>
        <taxon>Heligmosomidae</taxon>
        <taxon>Nippostrongylus</taxon>
    </lineage>
</organism>
<accession>A0A0N4YVM2</accession>
<evidence type="ECO:0000313" key="5">
    <source>
        <dbReference type="EMBL" id="VDL85041.1"/>
    </source>
</evidence>
<reference evidence="5 6" key="2">
    <citation type="submission" date="2018-11" db="EMBL/GenBank/DDBJ databases">
        <authorList>
            <consortium name="Pathogen Informatics"/>
        </authorList>
    </citation>
    <scope>NUCLEOTIDE SEQUENCE [LARGE SCALE GENOMIC DNA]</scope>
</reference>
<evidence type="ECO:0000256" key="1">
    <source>
        <dbReference type="ARBA" id="ARBA00022574"/>
    </source>
</evidence>
<keyword evidence="1" id="KW-0853">WD repeat</keyword>
<feature type="domain" description="WDR19 WD40 repeat" evidence="3">
    <location>
        <begin position="118"/>
        <end position="297"/>
    </location>
</feature>
<dbReference type="Pfam" id="PF23389">
    <property type="entry name" value="Beta-prop_WDR19_1st"/>
    <property type="match status" value="1"/>
</dbReference>
<protein>
    <submittedName>
        <fullName evidence="7">Oseg6 (inferred by orthology to a D. melanogaster protein)</fullName>
    </submittedName>
</protein>
<keyword evidence="6" id="KW-1185">Reference proteome</keyword>
<reference evidence="7" key="1">
    <citation type="submission" date="2017-02" db="UniProtKB">
        <authorList>
            <consortium name="WormBaseParasite"/>
        </authorList>
    </citation>
    <scope>IDENTIFICATION</scope>
</reference>
<proteinExistence type="predicted"/>
<dbReference type="InterPro" id="IPR057855">
    <property type="entry name" value="Beta-prop_WDR19_1st"/>
</dbReference>
<feature type="domain" description="WDR19 first beta-propeller" evidence="4">
    <location>
        <begin position="1"/>
        <end position="96"/>
    </location>
</feature>
<evidence type="ECO:0000259" key="3">
    <source>
        <dbReference type="Pfam" id="PF15911"/>
    </source>
</evidence>
<gene>
    <name evidence="5" type="ORF">NBR_LOCUS21295</name>
</gene>